<feature type="domain" description="Glycosyltransferase 61 catalytic" evidence="13">
    <location>
        <begin position="318"/>
        <end position="427"/>
    </location>
</feature>
<keyword evidence="4" id="KW-0732">Signal</keyword>
<evidence type="ECO:0000256" key="2">
    <source>
        <dbReference type="ARBA" id="ARBA00022676"/>
    </source>
</evidence>
<keyword evidence="12" id="KW-0812">Transmembrane</keyword>
<keyword evidence="12" id="KW-1133">Transmembrane helix</keyword>
<protein>
    <recommendedName>
        <fullName evidence="7">EGF domain-specific O-linked N-acetylglucosamine transferase</fullName>
        <ecNumber evidence="1">2.4.1.255</ecNumber>
    </recommendedName>
    <alternativeName>
        <fullName evidence="8">Extracellular O-linked N-acetylglucosamine transferase</fullName>
    </alternativeName>
</protein>
<dbReference type="InterPro" id="IPR007657">
    <property type="entry name" value="Glycosyltransferase_61"/>
</dbReference>
<evidence type="ECO:0000256" key="1">
    <source>
        <dbReference type="ARBA" id="ARBA00011970"/>
    </source>
</evidence>
<comment type="catalytic activity">
    <reaction evidence="10">
        <text>L-threonyl-[protein] + UDP-N-acetyl-alpha-D-glucosamine = 3-O-(N-acetyl-beta-D-glucosaminyl)-L-threonyl-[protein] + UDP + H(+)</text>
        <dbReference type="Rhea" id="RHEA:48908"/>
        <dbReference type="Rhea" id="RHEA-COMP:11060"/>
        <dbReference type="Rhea" id="RHEA-COMP:12252"/>
        <dbReference type="ChEBI" id="CHEBI:15378"/>
        <dbReference type="ChEBI" id="CHEBI:30013"/>
        <dbReference type="ChEBI" id="CHEBI:57705"/>
        <dbReference type="ChEBI" id="CHEBI:58223"/>
        <dbReference type="ChEBI" id="CHEBI:90840"/>
        <dbReference type="EC" id="2.4.1.255"/>
    </reaction>
</comment>
<dbReference type="EC" id="2.4.1.255" evidence="1"/>
<evidence type="ECO:0000256" key="6">
    <source>
        <dbReference type="ARBA" id="ARBA00023180"/>
    </source>
</evidence>
<dbReference type="PANTHER" id="PTHR20961">
    <property type="entry name" value="GLYCOSYLTRANSFERASE"/>
    <property type="match status" value="1"/>
</dbReference>
<comment type="caution">
    <text evidence="14">The sequence shown here is derived from an EMBL/GenBank/DDBJ whole genome shotgun (WGS) entry which is preliminary data.</text>
</comment>
<reference evidence="14 15" key="1">
    <citation type="submission" date="2018-05" db="EMBL/GenBank/DDBJ databases">
        <title>Whole genome sequencing for identification of molecular markers to develop diagnostic detection tools for the regulated plant pathogen Lachnellula willkommii.</title>
        <authorList>
            <person name="Giroux E."/>
            <person name="Bilodeau G."/>
        </authorList>
    </citation>
    <scope>NUCLEOTIDE SEQUENCE [LARGE SCALE GENOMIC DNA]</scope>
    <source>
        <strain evidence="14 15">CBS 625.97</strain>
    </source>
</reference>
<evidence type="ECO:0000256" key="3">
    <source>
        <dbReference type="ARBA" id="ARBA00022679"/>
    </source>
</evidence>
<dbReference type="OrthoDB" id="529273at2759"/>
<dbReference type="Proteomes" id="UP000481288">
    <property type="component" value="Unassembled WGS sequence"/>
</dbReference>
<evidence type="ECO:0000256" key="4">
    <source>
        <dbReference type="ARBA" id="ARBA00022729"/>
    </source>
</evidence>
<keyword evidence="12" id="KW-0472">Membrane</keyword>
<sequence>MFLSRPVRIWGSVLCYFTVAIFVVAYFRPHSTPTNDDTSPSRSIFGGTPKESKQESAKTPESTLTAPYPIDYLPFPKDEEECERLYSHRYLDFPATHHIPYCKDGSQSSLECFRTHRNESVCLAKRLLIDQTRTEPSHHTAMQCHLRNFTVEAKADAAAAKALHGVLDVDRMPEGFFDTGVPAQLKLWDLDTTEEVMAERCGPGRTNGKWTLLVKRENHNNIFHKLLELWQAMVSLDVLQMAIDPSTREPYLQPPDLANMQVVFTDGDAGLDDGLDDWWDMVTGKKPILQKDMQPACLDKVVLPLAGSYSPFWAWQWVEKDCHDTFLLDAFLTRIYRFLDIEPKKHGGEGKTVVTIVDRKERRKLRNIDALIASAQARWPKAIFQKVDFGSISLREQVLVARNTSVFVGLTGAAMTHILWLPEESSVAEIQAPNKRLPEAQPYAGFRNLAKMRNMHYFTAHPERREEDPGNGNEWQTGEWVDIKPGVFRTLLDAAIYAQIHKGSSPGEVLPVANIPE</sequence>
<dbReference type="Pfam" id="PF04577">
    <property type="entry name" value="Glyco_transf_61"/>
    <property type="match status" value="1"/>
</dbReference>
<evidence type="ECO:0000256" key="7">
    <source>
        <dbReference type="ARBA" id="ARBA00040944"/>
    </source>
</evidence>
<feature type="compositionally biased region" description="Polar residues" evidence="11">
    <location>
        <begin position="32"/>
        <end position="42"/>
    </location>
</feature>
<evidence type="ECO:0000256" key="10">
    <source>
        <dbReference type="ARBA" id="ARBA00049432"/>
    </source>
</evidence>
<name>A0A7D8UWY4_9HELO</name>
<keyword evidence="6" id="KW-0325">Glycoprotein</keyword>
<keyword evidence="2" id="KW-0328">Glycosyltransferase</keyword>
<dbReference type="GO" id="GO:0097363">
    <property type="term" value="F:protein O-acetylglucosaminyltransferase activity"/>
    <property type="evidence" value="ECO:0007669"/>
    <property type="project" value="UniProtKB-EC"/>
</dbReference>
<keyword evidence="5" id="KW-0256">Endoplasmic reticulum</keyword>
<evidence type="ECO:0000256" key="11">
    <source>
        <dbReference type="SAM" id="MobiDB-lite"/>
    </source>
</evidence>
<evidence type="ECO:0000256" key="5">
    <source>
        <dbReference type="ARBA" id="ARBA00022824"/>
    </source>
</evidence>
<evidence type="ECO:0000313" key="15">
    <source>
        <dbReference type="Proteomes" id="UP000481288"/>
    </source>
</evidence>
<evidence type="ECO:0000256" key="9">
    <source>
        <dbReference type="ARBA" id="ARBA00048317"/>
    </source>
</evidence>
<dbReference type="AlphaFoldDB" id="A0A7D8UWY4"/>
<feature type="region of interest" description="Disordered" evidence="11">
    <location>
        <begin position="32"/>
        <end position="65"/>
    </location>
</feature>
<dbReference type="EMBL" id="QGMG01000043">
    <property type="protein sequence ID" value="TVY58384.1"/>
    <property type="molecule type" value="Genomic_DNA"/>
</dbReference>
<dbReference type="PANTHER" id="PTHR20961:SF148">
    <property type="entry name" value="EGF DOMAIN-SPECIFIC O-LINKED N-ACETYLGLUCOSAMINE TRANSFERASE"/>
    <property type="match status" value="1"/>
</dbReference>
<organism evidence="14 15">
    <name type="scientific">Lachnellula cervina</name>
    <dbReference type="NCBI Taxonomy" id="1316786"/>
    <lineage>
        <taxon>Eukaryota</taxon>
        <taxon>Fungi</taxon>
        <taxon>Dikarya</taxon>
        <taxon>Ascomycota</taxon>
        <taxon>Pezizomycotina</taxon>
        <taxon>Leotiomycetes</taxon>
        <taxon>Helotiales</taxon>
        <taxon>Lachnaceae</taxon>
        <taxon>Lachnellula</taxon>
    </lineage>
</organism>
<gene>
    <name evidence="14" type="primary">EOGT</name>
    <name evidence="14" type="ORF">LCER1_G000929</name>
</gene>
<keyword evidence="3 14" id="KW-0808">Transferase</keyword>
<evidence type="ECO:0000259" key="13">
    <source>
        <dbReference type="Pfam" id="PF04577"/>
    </source>
</evidence>
<feature type="transmembrane region" description="Helical" evidence="12">
    <location>
        <begin position="7"/>
        <end position="27"/>
    </location>
</feature>
<evidence type="ECO:0000256" key="8">
    <source>
        <dbReference type="ARBA" id="ARBA00042574"/>
    </source>
</evidence>
<comment type="catalytic activity">
    <reaction evidence="9">
        <text>L-seryl-[protein] + UDP-N-acetyl-alpha-D-glucosamine = 3-O-(N-acetyl-beta-D-glucosaminyl)-L-seryl-[protein] + UDP + H(+)</text>
        <dbReference type="Rhea" id="RHEA:48904"/>
        <dbReference type="Rhea" id="RHEA-COMP:9863"/>
        <dbReference type="Rhea" id="RHEA-COMP:12251"/>
        <dbReference type="ChEBI" id="CHEBI:15378"/>
        <dbReference type="ChEBI" id="CHEBI:29999"/>
        <dbReference type="ChEBI" id="CHEBI:57705"/>
        <dbReference type="ChEBI" id="CHEBI:58223"/>
        <dbReference type="ChEBI" id="CHEBI:90838"/>
        <dbReference type="EC" id="2.4.1.255"/>
    </reaction>
</comment>
<keyword evidence="15" id="KW-1185">Reference proteome</keyword>
<accession>A0A7D8UWY4</accession>
<proteinExistence type="predicted"/>
<evidence type="ECO:0000313" key="14">
    <source>
        <dbReference type="EMBL" id="TVY58384.1"/>
    </source>
</evidence>
<dbReference type="InterPro" id="IPR049625">
    <property type="entry name" value="Glyco_transf_61_cat"/>
</dbReference>
<evidence type="ECO:0000256" key="12">
    <source>
        <dbReference type="SAM" id="Phobius"/>
    </source>
</evidence>